<dbReference type="PANTHER" id="PTHR38767">
    <property type="entry name" value="DNA POLYMERASE III SUBUNIT CHI"/>
    <property type="match status" value="1"/>
</dbReference>
<dbReference type="PANTHER" id="PTHR38767:SF1">
    <property type="entry name" value="DNA POLYMERASE III SUBUNIT CHI"/>
    <property type="match status" value="1"/>
</dbReference>
<dbReference type="EMBL" id="AP021857">
    <property type="protein sequence ID" value="BBO21599.1"/>
    <property type="molecule type" value="Genomic_DNA"/>
</dbReference>
<dbReference type="GO" id="GO:0003887">
    <property type="term" value="F:DNA-directed DNA polymerase activity"/>
    <property type="evidence" value="ECO:0007669"/>
    <property type="project" value="InterPro"/>
</dbReference>
<dbReference type="AlphaFoldDB" id="A0A809R1Y0"/>
<dbReference type="GO" id="GO:0006260">
    <property type="term" value="P:DNA replication"/>
    <property type="evidence" value="ECO:0007669"/>
    <property type="project" value="InterPro"/>
</dbReference>
<reference evidence="1" key="1">
    <citation type="journal article" name="DNA Res.">
        <title>The physiological potential of anammox bacteria as revealed by their core genome structure.</title>
        <authorList>
            <person name="Okubo T."/>
            <person name="Toyoda A."/>
            <person name="Fukuhara K."/>
            <person name="Uchiyama I."/>
            <person name="Harigaya Y."/>
            <person name="Kuroiwa M."/>
            <person name="Suzuki T."/>
            <person name="Murakami Y."/>
            <person name="Suwa Y."/>
            <person name="Takami H."/>
        </authorList>
    </citation>
    <scope>NUCLEOTIDE SEQUENCE</scope>
    <source>
        <strain evidence="1">317325-3</strain>
    </source>
</reference>
<proteinExistence type="predicted"/>
<dbReference type="Proteomes" id="UP000662914">
    <property type="component" value="Chromosome"/>
</dbReference>
<sequence>MTSIDFYHGAADKVQSACRLIGDLYAEGRRVLVYAPEEGLATQIDRQLWIQPATGFLPHCRSGDALAAETPILIGASLDNSAHHDVLVNLDGDLPPAFSRFERLVEIVGTDESDRGPARERFRFYRDRGYAIAAHDLSKD</sequence>
<evidence type="ECO:0000313" key="2">
    <source>
        <dbReference type="Proteomes" id="UP000662914"/>
    </source>
</evidence>
<gene>
    <name evidence="1" type="ORF">DSYM_22980</name>
</gene>
<dbReference type="SUPFAM" id="SSF102400">
    <property type="entry name" value="DNA polymerase III chi subunit"/>
    <property type="match status" value="1"/>
</dbReference>
<organism evidence="1 2">
    <name type="scientific">Candidatus Desulfobacillus denitrificans</name>
    <dbReference type="NCBI Taxonomy" id="2608985"/>
    <lineage>
        <taxon>Bacteria</taxon>
        <taxon>Pseudomonadati</taxon>
        <taxon>Pseudomonadota</taxon>
        <taxon>Betaproteobacteria</taxon>
        <taxon>Candidatus Desulfobacillus</taxon>
    </lineage>
</organism>
<protein>
    <submittedName>
        <fullName evidence="1">DNA polymerase III subunit chi</fullName>
    </submittedName>
</protein>
<accession>A0A809R1Y0</accession>
<dbReference type="GO" id="GO:0032298">
    <property type="term" value="P:positive regulation of DNA-templated DNA replication initiation"/>
    <property type="evidence" value="ECO:0007669"/>
    <property type="project" value="TreeGrafter"/>
</dbReference>
<dbReference type="Pfam" id="PF04364">
    <property type="entry name" value="DNA_pol3_chi"/>
    <property type="match status" value="1"/>
</dbReference>
<name>A0A809R1Y0_9PROT</name>
<dbReference type="InterPro" id="IPR036768">
    <property type="entry name" value="PolIII_chi_sf"/>
</dbReference>
<evidence type="ECO:0000313" key="1">
    <source>
        <dbReference type="EMBL" id="BBO21599.1"/>
    </source>
</evidence>
<dbReference type="InterPro" id="IPR007459">
    <property type="entry name" value="DNA_pol3_chi"/>
</dbReference>
<dbReference type="Gene3D" id="3.40.50.10110">
    <property type="entry name" value="DNA polymerase III subunit chi"/>
    <property type="match status" value="1"/>
</dbReference>
<dbReference type="GO" id="GO:0003677">
    <property type="term" value="F:DNA binding"/>
    <property type="evidence" value="ECO:0007669"/>
    <property type="project" value="InterPro"/>
</dbReference>
<dbReference type="KEGG" id="ddz:DSYM_22980"/>